<comment type="caution">
    <text evidence="1">The sequence shown here is derived from an EMBL/GenBank/DDBJ whole genome shotgun (WGS) entry which is preliminary data.</text>
</comment>
<gene>
    <name evidence="1" type="ORF">AYI68_g6111</name>
</gene>
<dbReference type="Proteomes" id="UP000187455">
    <property type="component" value="Unassembled WGS sequence"/>
</dbReference>
<proteinExistence type="predicted"/>
<accession>A0A1R0GSJ4</accession>
<dbReference type="EMBL" id="LSSL01004085">
    <property type="protein sequence ID" value="OLY79808.1"/>
    <property type="molecule type" value="Genomic_DNA"/>
</dbReference>
<protein>
    <submittedName>
        <fullName evidence="1">Uncharacterized protein</fullName>
    </submittedName>
</protein>
<evidence type="ECO:0000313" key="1">
    <source>
        <dbReference type="EMBL" id="OLY79808.1"/>
    </source>
</evidence>
<name>A0A1R0GSJ4_9FUNG</name>
<evidence type="ECO:0000313" key="2">
    <source>
        <dbReference type="Proteomes" id="UP000187455"/>
    </source>
</evidence>
<sequence length="10" mass="1150">MSWRPSDKSG</sequence>
<feature type="non-terminal residue" evidence="1">
    <location>
        <position position="10"/>
    </location>
</feature>
<organism evidence="1 2">
    <name type="scientific">Smittium mucronatum</name>
    <dbReference type="NCBI Taxonomy" id="133383"/>
    <lineage>
        <taxon>Eukaryota</taxon>
        <taxon>Fungi</taxon>
        <taxon>Fungi incertae sedis</taxon>
        <taxon>Zoopagomycota</taxon>
        <taxon>Kickxellomycotina</taxon>
        <taxon>Harpellomycetes</taxon>
        <taxon>Harpellales</taxon>
        <taxon>Legeriomycetaceae</taxon>
        <taxon>Smittium</taxon>
    </lineage>
</organism>
<keyword evidence="2" id="KW-1185">Reference proteome</keyword>
<reference evidence="1 2" key="1">
    <citation type="journal article" date="2016" name="Mol. Biol. Evol.">
        <title>Genome-Wide Survey of Gut Fungi (Harpellales) Reveals the First Horizontally Transferred Ubiquitin Gene from a Mosquito Host.</title>
        <authorList>
            <person name="Wang Y."/>
            <person name="White M.M."/>
            <person name="Kvist S."/>
            <person name="Moncalvo J.M."/>
        </authorList>
    </citation>
    <scope>NUCLEOTIDE SEQUENCE [LARGE SCALE GENOMIC DNA]</scope>
    <source>
        <strain evidence="1 2">ALG-7-W6</strain>
    </source>
</reference>